<dbReference type="AlphaFoldDB" id="A0A1H3E3Z1"/>
<keyword evidence="2" id="KW-0479">Metal-binding</keyword>
<dbReference type="PANTHER" id="PTHR11014:SF63">
    <property type="entry name" value="METALLOPEPTIDASE, PUTATIVE (AFU_ORTHOLOGUE AFUA_6G09600)-RELATED"/>
    <property type="match status" value="1"/>
</dbReference>
<gene>
    <name evidence="4" type="ORF">SAMN05216215_101491</name>
</gene>
<dbReference type="FunFam" id="3.30.70.360:FF:000001">
    <property type="entry name" value="N-acetyldiaminopimelate deacetylase"/>
    <property type="match status" value="1"/>
</dbReference>
<dbReference type="GO" id="GO:0019877">
    <property type="term" value="P:diaminopimelate biosynthetic process"/>
    <property type="evidence" value="ECO:0007669"/>
    <property type="project" value="UniProtKB-ARBA"/>
</dbReference>
<feature type="binding site" evidence="2">
    <location>
        <position position="354"/>
    </location>
    <ligand>
        <name>Mn(2+)</name>
        <dbReference type="ChEBI" id="CHEBI:29035"/>
        <label>2</label>
    </ligand>
</feature>
<dbReference type="OrthoDB" id="9777385at2"/>
<dbReference type="Proteomes" id="UP000199529">
    <property type="component" value="Unassembled WGS sequence"/>
</dbReference>
<keyword evidence="2" id="KW-0464">Manganese</keyword>
<organism evidence="4 5">
    <name type="scientific">Saccharopolyspora shandongensis</name>
    <dbReference type="NCBI Taxonomy" id="418495"/>
    <lineage>
        <taxon>Bacteria</taxon>
        <taxon>Bacillati</taxon>
        <taxon>Actinomycetota</taxon>
        <taxon>Actinomycetes</taxon>
        <taxon>Pseudonocardiales</taxon>
        <taxon>Pseudonocardiaceae</taxon>
        <taxon>Saccharopolyspora</taxon>
    </lineage>
</organism>
<protein>
    <submittedName>
        <fullName evidence="4">N-acetyldiaminopimelate deacetylase</fullName>
    </submittedName>
</protein>
<dbReference type="PANTHER" id="PTHR11014">
    <property type="entry name" value="PEPTIDASE M20 FAMILY MEMBER"/>
    <property type="match status" value="1"/>
</dbReference>
<proteinExistence type="predicted"/>
<feature type="binding site" evidence="2">
    <location>
        <position position="162"/>
    </location>
    <ligand>
        <name>Mn(2+)</name>
        <dbReference type="ChEBI" id="CHEBI:29035"/>
        <label>2</label>
    </ligand>
</feature>
<dbReference type="NCBIfam" id="TIGR01891">
    <property type="entry name" value="amidohydrolases"/>
    <property type="match status" value="1"/>
</dbReference>
<dbReference type="GO" id="GO:0050118">
    <property type="term" value="F:N-acetyldiaminopimelate deacetylase activity"/>
    <property type="evidence" value="ECO:0007669"/>
    <property type="project" value="UniProtKB-ARBA"/>
</dbReference>
<evidence type="ECO:0000259" key="3">
    <source>
        <dbReference type="Pfam" id="PF07687"/>
    </source>
</evidence>
<feature type="binding site" evidence="2">
    <location>
        <position position="101"/>
    </location>
    <ligand>
        <name>Mn(2+)</name>
        <dbReference type="ChEBI" id="CHEBI:29035"/>
        <label>2</label>
    </ligand>
</feature>
<name>A0A1H3E3Z1_9PSEU</name>
<evidence type="ECO:0000313" key="4">
    <source>
        <dbReference type="EMBL" id="SDX73386.1"/>
    </source>
</evidence>
<keyword evidence="1" id="KW-0378">Hydrolase</keyword>
<dbReference type="Gene3D" id="3.40.630.10">
    <property type="entry name" value="Zn peptidases"/>
    <property type="match status" value="1"/>
</dbReference>
<dbReference type="InterPro" id="IPR036264">
    <property type="entry name" value="Bact_exopeptidase_dim_dom"/>
</dbReference>
<reference evidence="5" key="1">
    <citation type="submission" date="2016-10" db="EMBL/GenBank/DDBJ databases">
        <authorList>
            <person name="Varghese N."/>
            <person name="Submissions S."/>
        </authorList>
    </citation>
    <scope>NUCLEOTIDE SEQUENCE [LARGE SCALE GENOMIC DNA]</scope>
    <source>
        <strain evidence="5">CGMCC 4.3530</strain>
    </source>
</reference>
<dbReference type="CDD" id="cd03886">
    <property type="entry name" value="M20_Acy1"/>
    <property type="match status" value="1"/>
</dbReference>
<dbReference type="SUPFAM" id="SSF55031">
    <property type="entry name" value="Bacterial exopeptidase dimerisation domain"/>
    <property type="match status" value="1"/>
</dbReference>
<dbReference type="RefSeq" id="WP_093266509.1">
    <property type="nucleotide sequence ID" value="NZ_FNOK01000014.1"/>
</dbReference>
<dbReference type="InterPro" id="IPR011650">
    <property type="entry name" value="Peptidase_M20_dimer"/>
</dbReference>
<dbReference type="Gene3D" id="3.30.70.360">
    <property type="match status" value="1"/>
</dbReference>
<dbReference type="SUPFAM" id="SSF53187">
    <property type="entry name" value="Zn-dependent exopeptidases"/>
    <property type="match status" value="1"/>
</dbReference>
<dbReference type="Pfam" id="PF01546">
    <property type="entry name" value="Peptidase_M20"/>
    <property type="match status" value="1"/>
</dbReference>
<dbReference type="Pfam" id="PF07687">
    <property type="entry name" value="M20_dimer"/>
    <property type="match status" value="1"/>
</dbReference>
<comment type="cofactor">
    <cofactor evidence="2">
        <name>Mn(2+)</name>
        <dbReference type="ChEBI" id="CHEBI:29035"/>
    </cofactor>
    <text evidence="2">The Mn(2+) ion enhances activity.</text>
</comment>
<accession>A0A1H3E3Z1</accession>
<feature type="binding site" evidence="2">
    <location>
        <position position="103"/>
    </location>
    <ligand>
        <name>Mn(2+)</name>
        <dbReference type="ChEBI" id="CHEBI:29035"/>
        <label>2</label>
    </ligand>
</feature>
<evidence type="ECO:0000256" key="2">
    <source>
        <dbReference type="PIRSR" id="PIRSR005962-1"/>
    </source>
</evidence>
<dbReference type="GO" id="GO:0046872">
    <property type="term" value="F:metal ion binding"/>
    <property type="evidence" value="ECO:0007669"/>
    <property type="project" value="UniProtKB-KW"/>
</dbReference>
<dbReference type="InterPro" id="IPR017439">
    <property type="entry name" value="Amidohydrolase"/>
</dbReference>
<dbReference type="EMBL" id="FNOK01000014">
    <property type="protein sequence ID" value="SDX73386.1"/>
    <property type="molecule type" value="Genomic_DNA"/>
</dbReference>
<dbReference type="PIRSF" id="PIRSF005962">
    <property type="entry name" value="Pept_M20D_amidohydro"/>
    <property type="match status" value="1"/>
</dbReference>
<feature type="binding site" evidence="2">
    <location>
        <position position="135"/>
    </location>
    <ligand>
        <name>Mn(2+)</name>
        <dbReference type="ChEBI" id="CHEBI:29035"/>
        <label>2</label>
    </ligand>
</feature>
<sequence>MTEHDRLRAALAEELQAAGELRRGLHRNPDLSGAETTTRDAVLAALPGGDSAVSTAQTGAVLRIGGAGPAVGVRGELDALATEETTGVAWASAKPGVMHACGHDVHLAAVTALARAVDRVGGPAPLLVVLQPREETYPSGALDIVDSGVLVAQDCRAMIGAHVQPVLAPGVVACVPGGVNASSDEFEIVVTGESGHAAYPHLTRDPVLALSQIVVALQSVVSRAVDPMIPAVVGVSSLQAGNAANVVPGLARATGTIRTLSKPTRELLHNRVADTAESVARAHGCEAKVVFTRGEPVLENDPELASRTAHHLAYQGVQISSTLRSVGADDFSYYGELIPSLMLFVGTDTDKPLHSSGFLPGDEDLARVARAMLAGYLGAVERLTD</sequence>
<evidence type="ECO:0000313" key="5">
    <source>
        <dbReference type="Proteomes" id="UP000199529"/>
    </source>
</evidence>
<feature type="domain" description="Peptidase M20 dimerisation" evidence="3">
    <location>
        <begin position="185"/>
        <end position="281"/>
    </location>
</feature>
<evidence type="ECO:0000256" key="1">
    <source>
        <dbReference type="ARBA" id="ARBA00022801"/>
    </source>
</evidence>
<dbReference type="STRING" id="418495.SAMN05216215_101491"/>
<keyword evidence="5" id="KW-1185">Reference proteome</keyword>
<dbReference type="InterPro" id="IPR002933">
    <property type="entry name" value="Peptidase_M20"/>
</dbReference>